<keyword evidence="1" id="KW-1133">Transmembrane helix</keyword>
<feature type="transmembrane region" description="Helical" evidence="1">
    <location>
        <begin position="45"/>
        <end position="66"/>
    </location>
</feature>
<keyword evidence="1" id="KW-0812">Transmembrane</keyword>
<organism evidence="2 3">
    <name type="scientific">Lacipirellula limnantheis</name>
    <dbReference type="NCBI Taxonomy" id="2528024"/>
    <lineage>
        <taxon>Bacteria</taxon>
        <taxon>Pseudomonadati</taxon>
        <taxon>Planctomycetota</taxon>
        <taxon>Planctomycetia</taxon>
        <taxon>Pirellulales</taxon>
        <taxon>Lacipirellulaceae</taxon>
        <taxon>Lacipirellula</taxon>
    </lineage>
</organism>
<dbReference type="KEGG" id="llh:I41_24140"/>
<name>A0A517TXZ7_9BACT</name>
<evidence type="ECO:0000313" key="3">
    <source>
        <dbReference type="Proteomes" id="UP000317909"/>
    </source>
</evidence>
<accession>A0A517TXZ7</accession>
<evidence type="ECO:0000256" key="1">
    <source>
        <dbReference type="SAM" id="Phobius"/>
    </source>
</evidence>
<keyword evidence="3" id="KW-1185">Reference proteome</keyword>
<dbReference type="EMBL" id="CP036339">
    <property type="protein sequence ID" value="QDT73225.1"/>
    <property type="molecule type" value="Genomic_DNA"/>
</dbReference>
<protein>
    <recommendedName>
        <fullName evidence="4">DnaJ domain protein</fullName>
    </recommendedName>
</protein>
<dbReference type="InterPro" id="IPR036869">
    <property type="entry name" value="J_dom_sf"/>
</dbReference>
<keyword evidence="1" id="KW-0472">Membrane</keyword>
<sequence length="207" mass="22816">MVGERRDACGAHYRLQRLRLAGCQLSIGLGRMAQQFHAVRRVGPVAALAFFVFGPLLGVIVFVAGASTEVLRARALGAPERARGTVYGMEVSEYAALMLAIGLSASAAATLVYGGTIEEEFVTRRDEEDDSRPRPVAVPSLHAMGLAPSATHEDVERAYRELELKLRPDRGGDGTAYRRLQRNYELAKRFVEQRQRVMPGRQMDSSR</sequence>
<evidence type="ECO:0000313" key="2">
    <source>
        <dbReference type="EMBL" id="QDT73225.1"/>
    </source>
</evidence>
<evidence type="ECO:0008006" key="4">
    <source>
        <dbReference type="Google" id="ProtNLM"/>
    </source>
</evidence>
<dbReference type="AlphaFoldDB" id="A0A517TXZ7"/>
<gene>
    <name evidence="2" type="ORF">I41_24140</name>
</gene>
<dbReference type="Proteomes" id="UP000317909">
    <property type="component" value="Chromosome"/>
</dbReference>
<reference evidence="2 3" key="1">
    <citation type="submission" date="2019-02" db="EMBL/GenBank/DDBJ databases">
        <title>Deep-cultivation of Planctomycetes and their phenomic and genomic characterization uncovers novel biology.</title>
        <authorList>
            <person name="Wiegand S."/>
            <person name="Jogler M."/>
            <person name="Boedeker C."/>
            <person name="Pinto D."/>
            <person name="Vollmers J."/>
            <person name="Rivas-Marin E."/>
            <person name="Kohn T."/>
            <person name="Peeters S.H."/>
            <person name="Heuer A."/>
            <person name="Rast P."/>
            <person name="Oberbeckmann S."/>
            <person name="Bunk B."/>
            <person name="Jeske O."/>
            <person name="Meyerdierks A."/>
            <person name="Storesund J.E."/>
            <person name="Kallscheuer N."/>
            <person name="Luecker S."/>
            <person name="Lage O.M."/>
            <person name="Pohl T."/>
            <person name="Merkel B.J."/>
            <person name="Hornburger P."/>
            <person name="Mueller R.-W."/>
            <person name="Bruemmer F."/>
            <person name="Labrenz M."/>
            <person name="Spormann A.M."/>
            <person name="Op den Camp H."/>
            <person name="Overmann J."/>
            <person name="Amann R."/>
            <person name="Jetten M.S.M."/>
            <person name="Mascher T."/>
            <person name="Medema M.H."/>
            <person name="Devos D.P."/>
            <person name="Kaster A.-K."/>
            <person name="Ovreas L."/>
            <person name="Rohde M."/>
            <person name="Galperin M.Y."/>
            <person name="Jogler C."/>
        </authorList>
    </citation>
    <scope>NUCLEOTIDE SEQUENCE [LARGE SCALE GENOMIC DNA]</scope>
    <source>
        <strain evidence="2 3">I41</strain>
    </source>
</reference>
<dbReference type="Gene3D" id="1.10.287.110">
    <property type="entry name" value="DnaJ domain"/>
    <property type="match status" value="1"/>
</dbReference>
<dbReference type="SUPFAM" id="SSF46565">
    <property type="entry name" value="Chaperone J-domain"/>
    <property type="match status" value="1"/>
</dbReference>
<proteinExistence type="predicted"/>
<feature type="transmembrane region" description="Helical" evidence="1">
    <location>
        <begin position="94"/>
        <end position="115"/>
    </location>
</feature>